<proteinExistence type="inferred from homology"/>
<accession>A0A401YT74</accession>
<dbReference type="EC" id="2.1.1.77" evidence="3"/>
<dbReference type="PANTHER" id="PTHR11579">
    <property type="entry name" value="PROTEIN-L-ISOASPARTATE O-METHYLTRANSFERASE"/>
    <property type="match status" value="1"/>
</dbReference>
<dbReference type="SUPFAM" id="SSF53335">
    <property type="entry name" value="S-adenosyl-L-methionine-dependent methyltransferases"/>
    <property type="match status" value="1"/>
</dbReference>
<evidence type="ECO:0000256" key="6">
    <source>
        <dbReference type="ARBA" id="ARBA00022603"/>
    </source>
</evidence>
<reference evidence="12 13" key="1">
    <citation type="submission" date="2018-12" db="EMBL/GenBank/DDBJ databases">
        <title>Draft genome sequence of Embleya hyalina NBRC 13850T.</title>
        <authorList>
            <person name="Komaki H."/>
            <person name="Hosoyama A."/>
            <person name="Kimura A."/>
            <person name="Ichikawa N."/>
            <person name="Tamura T."/>
        </authorList>
    </citation>
    <scope>NUCLEOTIDE SEQUENCE [LARGE SCALE GENOMIC DNA]</scope>
    <source>
        <strain evidence="12 13">NBRC 13850</strain>
    </source>
</reference>
<keyword evidence="7 12" id="KW-0808">Transferase</keyword>
<organism evidence="12 13">
    <name type="scientific">Embleya hyalina</name>
    <dbReference type="NCBI Taxonomy" id="516124"/>
    <lineage>
        <taxon>Bacteria</taxon>
        <taxon>Bacillati</taxon>
        <taxon>Actinomycetota</taxon>
        <taxon>Actinomycetes</taxon>
        <taxon>Kitasatosporales</taxon>
        <taxon>Streptomycetaceae</taxon>
        <taxon>Embleya</taxon>
    </lineage>
</organism>
<evidence type="ECO:0000313" key="13">
    <source>
        <dbReference type="Proteomes" id="UP000286931"/>
    </source>
</evidence>
<sequence length="394" mass="42768">MSVYDPLERAARLADTVAASVPGLDPRWREVIATVRRDLFLPDRVWTDTGPVDRSTDERAWWDAAYDDIALITAMDGAPGREDWPTSSASQPSVVAAMLDLLDPTAGPFLEIGTGTGWNACLLRAATGHEVISVEIDPDLARAARAECERAGIRPHIVTGDGILGHPVRAPYAAVVATCSVHVVPPAWVEQTRPGGTLLVPWTSPWVSYGIARLTRDDDGGATGPFAALGSFMPLRAAAAGYDDDPPPVDHDAPTRERVSDLVPWAAQPEEPEAAFVVGVTLPGYRFLTARARDPQPGEWCCTLRVIDATGANWADIDHTRDRDEGPFPVTVHGERDVWADIEHTYDRWTVQGRPGPERFGLCVEPDGGQHVWLDDPSGPTWPLPNAVRHSMTP</sequence>
<dbReference type="PANTHER" id="PTHR11579:SF0">
    <property type="entry name" value="PROTEIN-L-ISOASPARTATE(D-ASPARTATE) O-METHYLTRANSFERASE"/>
    <property type="match status" value="1"/>
</dbReference>
<comment type="subcellular location">
    <subcellularLocation>
        <location evidence="1">Cytoplasm</location>
    </subcellularLocation>
</comment>
<dbReference type="InterPro" id="IPR000682">
    <property type="entry name" value="PCMT"/>
</dbReference>
<name>A0A401YT74_9ACTN</name>
<evidence type="ECO:0000256" key="11">
    <source>
        <dbReference type="ARBA" id="ARBA00031350"/>
    </source>
</evidence>
<dbReference type="AlphaFoldDB" id="A0A401YT74"/>
<evidence type="ECO:0000256" key="8">
    <source>
        <dbReference type="ARBA" id="ARBA00022691"/>
    </source>
</evidence>
<gene>
    <name evidence="12" type="primary">pcm_3</name>
    <name evidence="12" type="ORF">EHYA_05497</name>
</gene>
<dbReference type="Proteomes" id="UP000286931">
    <property type="component" value="Unassembled WGS sequence"/>
</dbReference>
<evidence type="ECO:0000256" key="9">
    <source>
        <dbReference type="ARBA" id="ARBA00030757"/>
    </source>
</evidence>
<evidence type="ECO:0000313" key="12">
    <source>
        <dbReference type="EMBL" id="GCD97801.1"/>
    </source>
</evidence>
<dbReference type="CDD" id="cd02440">
    <property type="entry name" value="AdoMet_MTases"/>
    <property type="match status" value="1"/>
</dbReference>
<dbReference type="OrthoDB" id="5143400at2"/>
<evidence type="ECO:0000256" key="4">
    <source>
        <dbReference type="ARBA" id="ARBA00013346"/>
    </source>
</evidence>
<keyword evidence="13" id="KW-1185">Reference proteome</keyword>
<dbReference type="Gene3D" id="3.40.50.150">
    <property type="entry name" value="Vaccinia Virus protein VP39"/>
    <property type="match status" value="1"/>
</dbReference>
<evidence type="ECO:0000256" key="5">
    <source>
        <dbReference type="ARBA" id="ARBA00022490"/>
    </source>
</evidence>
<evidence type="ECO:0000256" key="7">
    <source>
        <dbReference type="ARBA" id="ARBA00022679"/>
    </source>
</evidence>
<evidence type="ECO:0000256" key="1">
    <source>
        <dbReference type="ARBA" id="ARBA00004496"/>
    </source>
</evidence>
<protein>
    <recommendedName>
        <fullName evidence="4">Protein-L-isoaspartate O-methyltransferase</fullName>
        <ecNumber evidence="3">2.1.1.77</ecNumber>
    </recommendedName>
    <alternativeName>
        <fullName evidence="11">L-isoaspartyl protein carboxyl methyltransferase</fullName>
    </alternativeName>
    <alternativeName>
        <fullName evidence="9">Protein L-isoaspartyl methyltransferase</fullName>
    </alternativeName>
    <alternativeName>
        <fullName evidence="10">Protein-beta-aspartate methyltransferase</fullName>
    </alternativeName>
</protein>
<dbReference type="RefSeq" id="WP_126639751.1">
    <property type="nucleotide sequence ID" value="NZ_BIFH01000025.1"/>
</dbReference>
<dbReference type="EMBL" id="BIFH01000025">
    <property type="protein sequence ID" value="GCD97801.1"/>
    <property type="molecule type" value="Genomic_DNA"/>
</dbReference>
<evidence type="ECO:0000256" key="2">
    <source>
        <dbReference type="ARBA" id="ARBA00005369"/>
    </source>
</evidence>
<evidence type="ECO:0000256" key="10">
    <source>
        <dbReference type="ARBA" id="ARBA00031323"/>
    </source>
</evidence>
<evidence type="ECO:0000256" key="3">
    <source>
        <dbReference type="ARBA" id="ARBA00011890"/>
    </source>
</evidence>
<keyword evidence="8" id="KW-0949">S-adenosyl-L-methionine</keyword>
<dbReference type="GO" id="GO:0005737">
    <property type="term" value="C:cytoplasm"/>
    <property type="evidence" value="ECO:0007669"/>
    <property type="project" value="UniProtKB-SubCell"/>
</dbReference>
<comment type="similarity">
    <text evidence="2">Belongs to the methyltransferase superfamily. L-isoaspartyl/D-aspartyl protein methyltransferase family.</text>
</comment>
<dbReference type="InterPro" id="IPR029063">
    <property type="entry name" value="SAM-dependent_MTases_sf"/>
</dbReference>
<keyword evidence="6 12" id="KW-0489">Methyltransferase</keyword>
<comment type="caution">
    <text evidence="12">The sequence shown here is derived from an EMBL/GenBank/DDBJ whole genome shotgun (WGS) entry which is preliminary data.</text>
</comment>
<keyword evidence="5" id="KW-0963">Cytoplasm</keyword>
<dbReference type="Pfam" id="PF01135">
    <property type="entry name" value="PCMT"/>
    <property type="match status" value="1"/>
</dbReference>
<dbReference type="GO" id="GO:0032259">
    <property type="term" value="P:methylation"/>
    <property type="evidence" value="ECO:0007669"/>
    <property type="project" value="UniProtKB-KW"/>
</dbReference>
<dbReference type="GO" id="GO:0004719">
    <property type="term" value="F:protein-L-isoaspartate (D-aspartate) O-methyltransferase activity"/>
    <property type="evidence" value="ECO:0007669"/>
    <property type="project" value="UniProtKB-EC"/>
</dbReference>